<comment type="caution">
    <text evidence="1">The sequence shown here is derived from an EMBL/GenBank/DDBJ whole genome shotgun (WGS) entry which is preliminary data.</text>
</comment>
<sequence length="217" mass="24553">MQLIYLPQPTVHTWERAAQESKRKWQFPHCIGFVDDRHIVMKNVQNASSAFFNYKGTFSTVLMATVDANYRITSIDVGSVLGDALHCETLPIPPPAECCGFTDLLPHVFVGDEAVPLLENLMRSYPRCRVTCNMDNKGSPSSRICFRNHATKFRIFRKPFEIKLEIIDSIVKAGCVLHNYSPAHTTSCEACDDNREELPADQLCRLCCTRTLQDPDV</sequence>
<protein>
    <submittedName>
        <fullName evidence="1">Uncharacterized protein</fullName>
    </submittedName>
</protein>
<evidence type="ECO:0000313" key="2">
    <source>
        <dbReference type="Proteomes" id="UP001159363"/>
    </source>
</evidence>
<keyword evidence="2" id="KW-1185">Reference proteome</keyword>
<accession>A0ABQ9HLI3</accession>
<evidence type="ECO:0000313" key="1">
    <source>
        <dbReference type="EMBL" id="KAJ8884768.1"/>
    </source>
</evidence>
<dbReference type="EMBL" id="JARBHB010000004">
    <property type="protein sequence ID" value="KAJ8884768.1"/>
    <property type="molecule type" value="Genomic_DNA"/>
</dbReference>
<reference evidence="1 2" key="1">
    <citation type="submission" date="2023-02" db="EMBL/GenBank/DDBJ databases">
        <title>LHISI_Scaffold_Assembly.</title>
        <authorList>
            <person name="Stuart O.P."/>
            <person name="Cleave R."/>
            <person name="Magrath M.J.L."/>
            <person name="Mikheyev A.S."/>
        </authorList>
    </citation>
    <scope>NUCLEOTIDE SEQUENCE [LARGE SCALE GENOMIC DNA]</scope>
    <source>
        <strain evidence="1">Daus_M_001</strain>
        <tissue evidence="1">Leg muscle</tissue>
    </source>
</reference>
<proteinExistence type="predicted"/>
<name>A0ABQ9HLI3_9NEOP</name>
<organism evidence="1 2">
    <name type="scientific">Dryococelus australis</name>
    <dbReference type="NCBI Taxonomy" id="614101"/>
    <lineage>
        <taxon>Eukaryota</taxon>
        <taxon>Metazoa</taxon>
        <taxon>Ecdysozoa</taxon>
        <taxon>Arthropoda</taxon>
        <taxon>Hexapoda</taxon>
        <taxon>Insecta</taxon>
        <taxon>Pterygota</taxon>
        <taxon>Neoptera</taxon>
        <taxon>Polyneoptera</taxon>
        <taxon>Phasmatodea</taxon>
        <taxon>Verophasmatodea</taxon>
        <taxon>Anareolatae</taxon>
        <taxon>Phasmatidae</taxon>
        <taxon>Eurycanthinae</taxon>
        <taxon>Dryococelus</taxon>
    </lineage>
</organism>
<gene>
    <name evidence="1" type="ORF">PR048_010964</name>
</gene>
<dbReference type="Proteomes" id="UP001159363">
    <property type="component" value="Chromosome X"/>
</dbReference>